<dbReference type="PATRIC" id="fig|1082933.3.peg.374"/>
<keyword evidence="1" id="KW-0812">Transmembrane</keyword>
<organism evidence="2 3">
    <name type="scientific">Mesorhizobium amorphae CCNWGS0123</name>
    <dbReference type="NCBI Taxonomy" id="1082933"/>
    <lineage>
        <taxon>Bacteria</taxon>
        <taxon>Pseudomonadati</taxon>
        <taxon>Pseudomonadota</taxon>
        <taxon>Alphaproteobacteria</taxon>
        <taxon>Hyphomicrobiales</taxon>
        <taxon>Phyllobacteriaceae</taxon>
        <taxon>Mesorhizobium</taxon>
    </lineage>
</organism>
<keyword evidence="1" id="KW-1133">Transmembrane helix</keyword>
<proteinExistence type="predicted"/>
<dbReference type="EMBL" id="AGSN01000019">
    <property type="protein sequence ID" value="EHH13781.1"/>
    <property type="molecule type" value="Genomic_DNA"/>
</dbReference>
<reference evidence="2 3" key="1">
    <citation type="journal article" date="2012" name="J. Bacteriol.">
        <title>Draft Genome Sequence of Plant Growth-Promoting Rhizobium Mesorhizobium amorphae, Isolated from Zinc-Lead Mine Tailings.</title>
        <authorList>
            <person name="Hao X."/>
            <person name="Lin Y."/>
            <person name="Johnstone L."/>
            <person name="Baltrus D.A."/>
            <person name="Miller S.J."/>
            <person name="Wei G."/>
            <person name="Rensing C."/>
        </authorList>
    </citation>
    <scope>NUCLEOTIDE SEQUENCE [LARGE SCALE GENOMIC DNA]</scope>
    <source>
        <strain evidence="2 3">CCNWGS0123</strain>
    </source>
</reference>
<name>G6Y3C1_9HYPH</name>
<feature type="transmembrane region" description="Helical" evidence="1">
    <location>
        <begin position="6"/>
        <end position="27"/>
    </location>
</feature>
<evidence type="ECO:0000313" key="3">
    <source>
        <dbReference type="Proteomes" id="UP000002949"/>
    </source>
</evidence>
<feature type="transmembrane region" description="Helical" evidence="1">
    <location>
        <begin position="36"/>
        <end position="55"/>
    </location>
</feature>
<keyword evidence="1" id="KW-0472">Membrane</keyword>
<protein>
    <submittedName>
        <fullName evidence="2">Uncharacterized protein</fullName>
    </submittedName>
</protein>
<accession>G6Y3C1</accession>
<gene>
    <name evidence="2" type="ORF">MEA186_02083</name>
</gene>
<sequence length="57" mass="6347">MEILHQASEIAFVVVPILILTFAAILFRKRKWKEAFGLLIGGTLAAFNAVTRFGWLG</sequence>
<evidence type="ECO:0000256" key="1">
    <source>
        <dbReference type="SAM" id="Phobius"/>
    </source>
</evidence>
<keyword evidence="3" id="KW-1185">Reference proteome</keyword>
<evidence type="ECO:0000313" key="2">
    <source>
        <dbReference type="EMBL" id="EHH13781.1"/>
    </source>
</evidence>
<dbReference type="AlphaFoldDB" id="G6Y3C1"/>
<dbReference type="Proteomes" id="UP000002949">
    <property type="component" value="Unassembled WGS sequence"/>
</dbReference>